<reference evidence="3 4" key="1">
    <citation type="submission" date="2021-08" db="EMBL/GenBank/DDBJ databases">
        <authorList>
            <person name="Peeters C."/>
        </authorList>
    </citation>
    <scope>NUCLEOTIDE SEQUENCE [LARGE SCALE GENOMIC DNA]</scope>
    <source>
        <strain evidence="3 4">LMG 23992</strain>
    </source>
</reference>
<evidence type="ECO:0000256" key="1">
    <source>
        <dbReference type="SAM" id="MobiDB-lite"/>
    </source>
</evidence>
<name>A0ABM8XJC5_9BURK</name>
<evidence type="ECO:0000313" key="4">
    <source>
        <dbReference type="Proteomes" id="UP000727654"/>
    </source>
</evidence>
<evidence type="ECO:0000256" key="2">
    <source>
        <dbReference type="SAM" id="Phobius"/>
    </source>
</evidence>
<protein>
    <submittedName>
        <fullName evidence="3">Uncharacterized protein</fullName>
    </submittedName>
</protein>
<dbReference type="EMBL" id="CAJZAI010000012">
    <property type="protein sequence ID" value="CAG9180288.1"/>
    <property type="molecule type" value="Genomic_DNA"/>
</dbReference>
<keyword evidence="4" id="KW-1185">Reference proteome</keyword>
<sequence length="101" mass="11067">MESLADLLRSPIRLFFSLMAIYVATQSAVCALFIAIVGVSWVYHNVFGRSHVVPTPRDVTMPKPQAAAADQEESQAPQARVYAKSPVVVPLKRQDAARRSA</sequence>
<feature type="compositionally biased region" description="Low complexity" evidence="1">
    <location>
        <begin position="64"/>
        <end position="79"/>
    </location>
</feature>
<organism evidence="3 4">
    <name type="scientific">Cupriavidus laharis</name>
    <dbReference type="NCBI Taxonomy" id="151654"/>
    <lineage>
        <taxon>Bacteria</taxon>
        <taxon>Pseudomonadati</taxon>
        <taxon>Pseudomonadota</taxon>
        <taxon>Betaproteobacteria</taxon>
        <taxon>Burkholderiales</taxon>
        <taxon>Burkholderiaceae</taxon>
        <taxon>Cupriavidus</taxon>
    </lineage>
</organism>
<evidence type="ECO:0000313" key="3">
    <source>
        <dbReference type="EMBL" id="CAG9180288.1"/>
    </source>
</evidence>
<keyword evidence="2" id="KW-1133">Transmembrane helix</keyword>
<dbReference type="Proteomes" id="UP000727654">
    <property type="component" value="Unassembled WGS sequence"/>
</dbReference>
<comment type="caution">
    <text evidence="3">The sequence shown here is derived from an EMBL/GenBank/DDBJ whole genome shotgun (WGS) entry which is preliminary data.</text>
</comment>
<feature type="region of interest" description="Disordered" evidence="1">
    <location>
        <begin position="58"/>
        <end position="81"/>
    </location>
</feature>
<proteinExistence type="predicted"/>
<feature type="transmembrane region" description="Helical" evidence="2">
    <location>
        <begin position="20"/>
        <end position="43"/>
    </location>
</feature>
<dbReference type="RefSeq" id="WP_224081687.1">
    <property type="nucleotide sequence ID" value="NZ_CAJZAI010000012.1"/>
</dbReference>
<gene>
    <name evidence="3" type="ORF">LMG23992_04202</name>
</gene>
<keyword evidence="2" id="KW-0812">Transmembrane</keyword>
<accession>A0ABM8XJC5</accession>
<keyword evidence="2" id="KW-0472">Membrane</keyword>